<dbReference type="GO" id="GO:0005739">
    <property type="term" value="C:mitochondrion"/>
    <property type="evidence" value="ECO:0007669"/>
    <property type="project" value="UniProtKB-SubCell"/>
</dbReference>
<keyword evidence="10" id="KW-1185">Reference proteome</keyword>
<dbReference type="AlphaFoldDB" id="A0AAW1S9B2"/>
<keyword evidence="6" id="KW-0496">Mitochondrion</keyword>
<evidence type="ECO:0000256" key="1">
    <source>
        <dbReference type="ARBA" id="ARBA00004173"/>
    </source>
</evidence>
<comment type="caution">
    <text evidence="9">The sequence shown here is derived from an EMBL/GenBank/DDBJ whole genome shotgun (WGS) entry which is preliminary data.</text>
</comment>
<evidence type="ECO:0000313" key="9">
    <source>
        <dbReference type="EMBL" id="KAK9842843.1"/>
    </source>
</evidence>
<keyword evidence="4" id="KW-1133">Transmembrane helix</keyword>
<name>A0AAW1S9B2_9CHLO</name>
<organism evidence="9 10">
    <name type="scientific">Apatococcus lobatus</name>
    <dbReference type="NCBI Taxonomy" id="904363"/>
    <lineage>
        <taxon>Eukaryota</taxon>
        <taxon>Viridiplantae</taxon>
        <taxon>Chlorophyta</taxon>
        <taxon>core chlorophytes</taxon>
        <taxon>Trebouxiophyceae</taxon>
        <taxon>Chlorellales</taxon>
        <taxon>Chlorellaceae</taxon>
        <taxon>Apatococcus</taxon>
    </lineage>
</organism>
<dbReference type="Pfam" id="PF07798">
    <property type="entry name" value="CCDC90-like"/>
    <property type="match status" value="1"/>
</dbReference>
<dbReference type="Proteomes" id="UP001438707">
    <property type="component" value="Unassembled WGS sequence"/>
</dbReference>
<sequence>MASTRGLLRAGRKLSELAGTQQMRAAESCLTHAHAQALLPLQLTQQIRSRSTATLQGTDNRVAAVTKSLLVDTLDLMRRFEKIGMSRQQSEALTEHLTEVLVINKEKISEAFVTRGALERSVLEQEARIAGFKSEVSKSQELHLASLTRDTERLTSNLDKIRSEIRYEVDKLTASQRLDLNLEKGRMRDELQALRDKANELEVKMDKETNSLKAGVEQTKNETIKYCLGMMLAFTTAGLGAARLVSR</sequence>
<reference evidence="9 10" key="1">
    <citation type="journal article" date="2024" name="Nat. Commun.">
        <title>Phylogenomics reveals the evolutionary origins of lichenization in chlorophyte algae.</title>
        <authorList>
            <person name="Puginier C."/>
            <person name="Libourel C."/>
            <person name="Otte J."/>
            <person name="Skaloud P."/>
            <person name="Haon M."/>
            <person name="Grisel S."/>
            <person name="Petersen M."/>
            <person name="Berrin J.G."/>
            <person name="Delaux P.M."/>
            <person name="Dal Grande F."/>
            <person name="Keller J."/>
        </authorList>
    </citation>
    <scope>NUCLEOTIDE SEQUENCE [LARGE SCALE GENOMIC DNA]</scope>
    <source>
        <strain evidence="9 10">SAG 2145</strain>
    </source>
</reference>
<comment type="subcellular location">
    <subcellularLocation>
        <location evidence="2">Membrane</location>
    </subcellularLocation>
    <subcellularLocation>
        <location evidence="1">Mitochondrion</location>
    </subcellularLocation>
</comment>
<dbReference type="PANTHER" id="PTHR14360:SF1">
    <property type="entry name" value="PROTEIN FMP32, MITOCHONDRIAL"/>
    <property type="match status" value="1"/>
</dbReference>
<gene>
    <name evidence="9" type="ORF">WJX74_003202</name>
</gene>
<dbReference type="EMBL" id="JALJOS010000002">
    <property type="protein sequence ID" value="KAK9842843.1"/>
    <property type="molecule type" value="Genomic_DNA"/>
</dbReference>
<keyword evidence="5 8" id="KW-0175">Coiled coil</keyword>
<evidence type="ECO:0000256" key="5">
    <source>
        <dbReference type="ARBA" id="ARBA00023054"/>
    </source>
</evidence>
<accession>A0AAW1S9B2</accession>
<evidence type="ECO:0000256" key="4">
    <source>
        <dbReference type="ARBA" id="ARBA00022989"/>
    </source>
</evidence>
<evidence type="ECO:0000256" key="2">
    <source>
        <dbReference type="ARBA" id="ARBA00004370"/>
    </source>
</evidence>
<evidence type="ECO:0000256" key="8">
    <source>
        <dbReference type="SAM" id="Coils"/>
    </source>
</evidence>
<evidence type="ECO:0000256" key="3">
    <source>
        <dbReference type="ARBA" id="ARBA00022692"/>
    </source>
</evidence>
<dbReference type="PANTHER" id="PTHR14360">
    <property type="entry name" value="PROTEIN FMP32, MITOCHONDRIAL"/>
    <property type="match status" value="1"/>
</dbReference>
<evidence type="ECO:0000313" key="10">
    <source>
        <dbReference type="Proteomes" id="UP001438707"/>
    </source>
</evidence>
<feature type="coiled-coil region" evidence="8">
    <location>
        <begin position="144"/>
        <end position="211"/>
    </location>
</feature>
<dbReference type="Gene3D" id="1.20.5.340">
    <property type="match status" value="1"/>
</dbReference>
<evidence type="ECO:0000256" key="7">
    <source>
        <dbReference type="ARBA" id="ARBA00023136"/>
    </source>
</evidence>
<dbReference type="GO" id="GO:0016020">
    <property type="term" value="C:membrane"/>
    <property type="evidence" value="ECO:0007669"/>
    <property type="project" value="UniProtKB-SubCell"/>
</dbReference>
<protein>
    <submittedName>
        <fullName evidence="9">Uncharacterized protein</fullName>
    </submittedName>
</protein>
<keyword evidence="7" id="KW-0472">Membrane</keyword>
<evidence type="ECO:0000256" key="6">
    <source>
        <dbReference type="ARBA" id="ARBA00023128"/>
    </source>
</evidence>
<dbReference type="InterPro" id="IPR024461">
    <property type="entry name" value="CCDC90-like"/>
</dbReference>
<proteinExistence type="predicted"/>
<keyword evidence="3" id="KW-0812">Transmembrane</keyword>